<dbReference type="CDD" id="cd18793">
    <property type="entry name" value="SF2_C_SNF"/>
    <property type="match status" value="1"/>
</dbReference>
<keyword evidence="8 9" id="KW-0804">Transcription</keyword>
<comment type="subunit">
    <text evidence="9">Interacts with the RNAP. Has a higher affinity for the core RNAP than for the holoenzyme. Its ATPase activity is stimulated by binding to RNAP.</text>
</comment>
<dbReference type="InterPro" id="IPR038718">
    <property type="entry name" value="SNF2-like_sf"/>
</dbReference>
<dbReference type="Pfam" id="PF00176">
    <property type="entry name" value="SNF2-rel_dom"/>
    <property type="match status" value="1"/>
</dbReference>
<keyword evidence="13" id="KW-1185">Reference proteome</keyword>
<dbReference type="Gene3D" id="2.30.30.140">
    <property type="match status" value="1"/>
</dbReference>
<dbReference type="Gene3D" id="2.30.30.930">
    <property type="match status" value="1"/>
</dbReference>
<comment type="function">
    <text evidence="9">Transcription regulator that activates transcription by stimulating RNA polymerase (RNAP) recycling in case of stress conditions such as supercoiled DNA or high salt concentrations. Probably acts by releasing the RNAP, when it is trapped or immobilized on tightly supercoiled DNA. Does not activate transcription on linear DNA. Probably not involved in DNA repair.</text>
</comment>
<organism evidence="12 13">
    <name type="scientific">Shewanella intestini</name>
    <dbReference type="NCBI Taxonomy" id="2017544"/>
    <lineage>
        <taxon>Bacteria</taxon>
        <taxon>Pseudomonadati</taxon>
        <taxon>Pseudomonadota</taxon>
        <taxon>Gammaproteobacteria</taxon>
        <taxon>Alteromonadales</taxon>
        <taxon>Shewanellaceae</taxon>
        <taxon>Shewanella</taxon>
    </lineage>
</organism>
<dbReference type="EMBL" id="JAAIKR010000004">
    <property type="protein sequence ID" value="MBR9727598.1"/>
    <property type="molecule type" value="Genomic_DNA"/>
</dbReference>
<dbReference type="Pfam" id="PF18337">
    <property type="entry name" value="Tudor_RapA"/>
    <property type="match status" value="1"/>
</dbReference>
<evidence type="ECO:0000259" key="11">
    <source>
        <dbReference type="PROSITE" id="PS51194"/>
    </source>
</evidence>
<dbReference type="Gene3D" id="3.40.50.10810">
    <property type="entry name" value="Tandem AAA-ATPase domain"/>
    <property type="match status" value="1"/>
</dbReference>
<protein>
    <recommendedName>
        <fullName evidence="9">RNA polymerase-associated protein RapA</fullName>
        <ecNumber evidence="9">3.6.4.-</ecNumber>
    </recommendedName>
    <alternativeName>
        <fullName evidence="9">ATP-dependent helicase HepA</fullName>
    </alternativeName>
</protein>
<dbReference type="Gene3D" id="6.10.140.1500">
    <property type="match status" value="1"/>
</dbReference>
<dbReference type="InterPro" id="IPR000330">
    <property type="entry name" value="SNF2_N"/>
</dbReference>
<dbReference type="InterPro" id="IPR001650">
    <property type="entry name" value="Helicase_C-like"/>
</dbReference>
<keyword evidence="4 9" id="KW-0067">ATP-binding</keyword>
<dbReference type="CDD" id="cd18011">
    <property type="entry name" value="DEXDc_RapA"/>
    <property type="match status" value="1"/>
</dbReference>
<feature type="binding site" evidence="9">
    <location>
        <begin position="176"/>
        <end position="183"/>
    </location>
    <ligand>
        <name>ATP</name>
        <dbReference type="ChEBI" id="CHEBI:30616"/>
    </ligand>
</feature>
<feature type="short sequence motif" description="DEAH box" evidence="9">
    <location>
        <begin position="278"/>
        <end position="281"/>
    </location>
</feature>
<evidence type="ECO:0000313" key="13">
    <source>
        <dbReference type="Proteomes" id="UP000811844"/>
    </source>
</evidence>
<dbReference type="InterPro" id="IPR014001">
    <property type="entry name" value="Helicase_ATP-bd"/>
</dbReference>
<dbReference type="InterPro" id="IPR040765">
    <property type="entry name" value="Tudor_1_RapA"/>
</dbReference>
<accession>A0ABS5I0Q3</accession>
<dbReference type="PANTHER" id="PTHR45766">
    <property type="entry name" value="DNA ANNEALING HELICASE AND ENDONUCLEASE ZRANB3 FAMILY MEMBER"/>
    <property type="match status" value="1"/>
</dbReference>
<dbReference type="Pfam" id="PF12137">
    <property type="entry name" value="RapA_C"/>
    <property type="match status" value="1"/>
</dbReference>
<proteinExistence type="inferred from homology"/>
<dbReference type="InterPro" id="IPR040766">
    <property type="entry name" value="Tudor_2_RapA"/>
</dbReference>
<dbReference type="NCBIfam" id="NF003426">
    <property type="entry name" value="PRK04914.1"/>
    <property type="match status" value="1"/>
</dbReference>
<dbReference type="InterPro" id="IPR049730">
    <property type="entry name" value="SNF2/RAD54-like_C"/>
</dbReference>
<keyword evidence="1 9" id="KW-0547">Nucleotide-binding</keyword>
<dbReference type="Gene3D" id="6.10.140.2230">
    <property type="match status" value="1"/>
</dbReference>
<dbReference type="Pfam" id="PF18339">
    <property type="entry name" value="Tudor_1_RapA"/>
    <property type="match status" value="1"/>
</dbReference>
<dbReference type="InterPro" id="IPR023949">
    <property type="entry name" value="Helicase_RapA"/>
</dbReference>
<name>A0ABS5I0Q3_9GAMM</name>
<dbReference type="InterPro" id="IPR022737">
    <property type="entry name" value="RapA_C"/>
</dbReference>
<evidence type="ECO:0000256" key="8">
    <source>
        <dbReference type="ARBA" id="ARBA00023163"/>
    </source>
</evidence>
<dbReference type="PROSITE" id="PS51192">
    <property type="entry name" value="HELICASE_ATP_BIND_1"/>
    <property type="match status" value="1"/>
</dbReference>
<dbReference type="Gene3D" id="3.30.360.80">
    <property type="match status" value="1"/>
</dbReference>
<keyword evidence="2 9" id="KW-0378">Hydrolase</keyword>
<sequence>MPFALGQRWISDTESELGLGTVVQTEGRMVTLMFPATGENRMFSREEAPLTRVIFNPGDAIESGEGWSLTVSEVEEKNKLVTYHGVHNETQEPVSLRETLLNHNIRFNKPQDRLFAGQIDRLERFGIRYQCQQLRHQLATSDLLGQQGPRVGLIPHQQWIANEVGRRFAPRVLLADEVGLGKTIEAGLIIHQQLLTGRAERILVIVPDTLRHQWLVEMLRRFNLRFSVFDEDRCVEAYADNDNPFYTEQLVICSLELLRKKRRLEQAIDADWDLMVVDEAHHLEWAQDKPSRAYQIVESLSQAVPGVLLLTATPDQLGRQSHFARLRLLDPDRFYDYQAFLNEEESYKDVADAAEALTGRDKLPDSVINSLTELLSEKDIQPSIKMIQAADVDEEQQHTARNELLQELLDRHGTGRVLYRNSRASVKGFPKRSFSAHPQAIPEQYLTAARVSAMMSGNQTEQQKAQQALSPEKMFQAFDASTQWWKFDPRVDWLIDFLKEHKSKKVLIIASQAETALSLEEALRTREGILATVFHEGMSIIERDKAGAFFAQEEGGAQALICSEIGSEGRNFQFASHLVLFDLPLNPDLLEQRIGRLDRIGQKNDIEIHLPYLKDSAQERLMRWYHEGLNSFELTCPSGHVLFQEFAPALIEVLHSDDEQAMTVLLNQTQTKYKELKQAMEQGRDKLLEINSHGGERANALIYRLVEQDNDTNLIGSVIRLWDILGVDQEDRGENSIILRPTEHMMFPTYPGLPEDGVTVTFDRETALSRDDMAFISQEHPLVQTGLDLITGSETGTTSVAILKNKALPAGTIFLELIYMADASAPKSSQLYRYLPPTPIRVLLDKNGGNMADKVDYSSFDKQLSAVNRHIGSKLVNASQPLLHPLFAKGEAHAQEALDKLVTQSRQAMTQQLTSELERLEALKAVNPNIREEELDYVRNQMQELSGYMDESLLQLDAIRMVLVSHA</sequence>
<dbReference type="SMART" id="SM00487">
    <property type="entry name" value="DEXDc"/>
    <property type="match status" value="1"/>
</dbReference>
<gene>
    <name evidence="9 12" type="primary">rapA</name>
    <name evidence="12" type="ORF">G3R48_06305</name>
</gene>
<dbReference type="Proteomes" id="UP000811844">
    <property type="component" value="Unassembled WGS sequence"/>
</dbReference>
<keyword evidence="5 9" id="KW-0805">Transcription regulation</keyword>
<dbReference type="InterPro" id="IPR027417">
    <property type="entry name" value="P-loop_NTPase"/>
</dbReference>
<feature type="domain" description="Helicase C-terminal" evidence="11">
    <location>
        <begin position="490"/>
        <end position="654"/>
    </location>
</feature>
<dbReference type="HAMAP" id="MF_01821">
    <property type="entry name" value="Helicase_RapA"/>
    <property type="match status" value="1"/>
</dbReference>
<evidence type="ECO:0000313" key="12">
    <source>
        <dbReference type="EMBL" id="MBR9727598.1"/>
    </source>
</evidence>
<reference evidence="12 13" key="1">
    <citation type="submission" date="2020-02" db="EMBL/GenBank/DDBJ databases">
        <title>Shewanella WXL01 sp. nov., a marine bacterium isolated from green algae in Luhuitou Fringing Reef (Northern South China Sea).</title>
        <authorList>
            <person name="Wang X."/>
        </authorList>
    </citation>
    <scope>NUCLEOTIDE SEQUENCE [LARGE SCALE GENOMIC DNA]</scope>
    <source>
        <strain evidence="12 13">MCCC 1A01895</strain>
    </source>
</reference>
<evidence type="ECO:0000256" key="3">
    <source>
        <dbReference type="ARBA" id="ARBA00022806"/>
    </source>
</evidence>
<comment type="similarity">
    <text evidence="9">Belongs to the SNF2/RAD54 helicase family. RapA subfamily.</text>
</comment>
<dbReference type="Gene3D" id="3.40.50.300">
    <property type="entry name" value="P-loop containing nucleotide triphosphate hydrolases"/>
    <property type="match status" value="1"/>
</dbReference>
<dbReference type="InterPro" id="IPR057342">
    <property type="entry name" value="DEXDc_RapA"/>
</dbReference>
<evidence type="ECO:0000256" key="9">
    <source>
        <dbReference type="HAMAP-Rule" id="MF_01821"/>
    </source>
</evidence>
<evidence type="ECO:0000256" key="7">
    <source>
        <dbReference type="ARBA" id="ARBA00023159"/>
    </source>
</evidence>
<keyword evidence="7 9" id="KW-0010">Activator</keyword>
<keyword evidence="3 9" id="KW-0347">Helicase</keyword>
<dbReference type="SMART" id="SM00490">
    <property type="entry name" value="HELICc"/>
    <property type="match status" value="1"/>
</dbReference>
<evidence type="ECO:0000256" key="5">
    <source>
        <dbReference type="ARBA" id="ARBA00023015"/>
    </source>
</evidence>
<dbReference type="PANTHER" id="PTHR45766:SF6">
    <property type="entry name" value="SWI_SNF-RELATED MATRIX-ASSOCIATED ACTIN-DEPENDENT REGULATOR OF CHROMATIN SUBFAMILY A-LIKE PROTEIN 1"/>
    <property type="match status" value="1"/>
</dbReference>
<feature type="domain" description="Helicase ATP-binding" evidence="10">
    <location>
        <begin position="163"/>
        <end position="332"/>
    </location>
</feature>
<evidence type="ECO:0000256" key="6">
    <source>
        <dbReference type="ARBA" id="ARBA00023125"/>
    </source>
</evidence>
<evidence type="ECO:0000256" key="2">
    <source>
        <dbReference type="ARBA" id="ARBA00022801"/>
    </source>
</evidence>
<dbReference type="SUPFAM" id="SSF52540">
    <property type="entry name" value="P-loop containing nucleoside triphosphate hydrolases"/>
    <property type="match status" value="2"/>
</dbReference>
<evidence type="ECO:0000256" key="4">
    <source>
        <dbReference type="ARBA" id="ARBA00022840"/>
    </source>
</evidence>
<keyword evidence="6 9" id="KW-0238">DNA-binding</keyword>
<evidence type="ECO:0000256" key="1">
    <source>
        <dbReference type="ARBA" id="ARBA00022741"/>
    </source>
</evidence>
<comment type="caution">
    <text evidence="12">The sequence shown here is derived from an EMBL/GenBank/DDBJ whole genome shotgun (WGS) entry which is preliminary data.</text>
</comment>
<dbReference type="EC" id="3.6.4.-" evidence="9"/>
<evidence type="ECO:0000259" key="10">
    <source>
        <dbReference type="PROSITE" id="PS51192"/>
    </source>
</evidence>
<dbReference type="PROSITE" id="PS51194">
    <property type="entry name" value="HELICASE_CTER"/>
    <property type="match status" value="1"/>
</dbReference>
<dbReference type="RefSeq" id="WP_153661819.1">
    <property type="nucleotide sequence ID" value="NZ_JAAIKR010000004.1"/>
</dbReference>
<dbReference type="Pfam" id="PF00271">
    <property type="entry name" value="Helicase_C"/>
    <property type="match status" value="1"/>
</dbReference>